<evidence type="ECO:0000313" key="1">
    <source>
        <dbReference type="Proteomes" id="UP000887580"/>
    </source>
</evidence>
<dbReference type="Proteomes" id="UP000887580">
    <property type="component" value="Unplaced"/>
</dbReference>
<evidence type="ECO:0000313" key="2">
    <source>
        <dbReference type="WBParaSite" id="PS1159_v2.g2858.t1"/>
    </source>
</evidence>
<protein>
    <submittedName>
        <fullName evidence="2">Uncharacterized protein</fullName>
    </submittedName>
</protein>
<proteinExistence type="predicted"/>
<name>A0AC35G9U7_9BILA</name>
<reference evidence="2" key="1">
    <citation type="submission" date="2022-11" db="UniProtKB">
        <authorList>
            <consortium name="WormBaseParasite"/>
        </authorList>
    </citation>
    <scope>IDENTIFICATION</scope>
</reference>
<organism evidence="1 2">
    <name type="scientific">Panagrolaimus sp. PS1159</name>
    <dbReference type="NCBI Taxonomy" id="55785"/>
    <lineage>
        <taxon>Eukaryota</taxon>
        <taxon>Metazoa</taxon>
        <taxon>Ecdysozoa</taxon>
        <taxon>Nematoda</taxon>
        <taxon>Chromadorea</taxon>
        <taxon>Rhabditida</taxon>
        <taxon>Tylenchina</taxon>
        <taxon>Panagrolaimomorpha</taxon>
        <taxon>Panagrolaimoidea</taxon>
        <taxon>Panagrolaimidae</taxon>
        <taxon>Panagrolaimus</taxon>
    </lineage>
</organism>
<accession>A0AC35G9U7</accession>
<sequence length="61" mass="6928">MESAESVENVETFADNDNEKPAEVQQLMTNIFGEDSDDEEEQHHEEGDGEQRPPGYEDEAE</sequence>
<dbReference type="WBParaSite" id="PS1159_v2.g2858.t1">
    <property type="protein sequence ID" value="PS1159_v2.g2858.t1"/>
    <property type="gene ID" value="PS1159_v2.g2858"/>
</dbReference>